<dbReference type="EMBL" id="MT144828">
    <property type="protein sequence ID" value="QJI00103.1"/>
    <property type="molecule type" value="Genomic_DNA"/>
</dbReference>
<gene>
    <name evidence="1" type="ORF">TM448B01828_0008</name>
</gene>
<organism evidence="1">
    <name type="scientific">viral metagenome</name>
    <dbReference type="NCBI Taxonomy" id="1070528"/>
    <lineage>
        <taxon>unclassified sequences</taxon>
        <taxon>metagenomes</taxon>
        <taxon>organismal metagenomes</taxon>
    </lineage>
</organism>
<proteinExistence type="predicted"/>
<name>A0A6M3XQP1_9ZZZZ</name>
<reference evidence="1" key="1">
    <citation type="submission" date="2020-03" db="EMBL/GenBank/DDBJ databases">
        <title>The deep terrestrial virosphere.</title>
        <authorList>
            <person name="Holmfeldt K."/>
            <person name="Nilsson E."/>
            <person name="Simone D."/>
            <person name="Lopez-Fernandez M."/>
            <person name="Wu X."/>
            <person name="de Brujin I."/>
            <person name="Lundin D."/>
            <person name="Andersson A."/>
            <person name="Bertilsson S."/>
            <person name="Dopson M."/>
        </authorList>
    </citation>
    <scope>NUCLEOTIDE SEQUENCE</scope>
    <source>
        <strain evidence="1">TM448B01828</strain>
    </source>
</reference>
<evidence type="ECO:0000313" key="1">
    <source>
        <dbReference type="EMBL" id="QJI00103.1"/>
    </source>
</evidence>
<accession>A0A6M3XQP1</accession>
<dbReference type="AlphaFoldDB" id="A0A6M3XQP1"/>
<protein>
    <submittedName>
        <fullName evidence="1">Uncharacterized protein</fullName>
    </submittedName>
</protein>
<sequence>MAIKAKVSKHDRFAGKDVAFGIKTFEGAQAYVEKHAQPKTPILAEGLTRCRHSVEMDCIYVDGILLDPLQAEDFKKSVKRIAEFGASDVDGVAVREWRGAHVIREGKWGKP</sequence>